<dbReference type="EMBL" id="JBHSXH010000009">
    <property type="protein sequence ID" value="MFC6824285.1"/>
    <property type="molecule type" value="Genomic_DNA"/>
</dbReference>
<keyword evidence="1" id="KW-1133">Transmembrane helix</keyword>
<dbReference type="InterPro" id="IPR058309">
    <property type="entry name" value="DUF7996"/>
</dbReference>
<evidence type="ECO:0000256" key="1">
    <source>
        <dbReference type="SAM" id="Phobius"/>
    </source>
</evidence>
<evidence type="ECO:0000313" key="3">
    <source>
        <dbReference type="Proteomes" id="UP001596408"/>
    </source>
</evidence>
<name>A0ABD5TUP4_9EURY</name>
<proteinExistence type="predicted"/>
<comment type="caution">
    <text evidence="2">The sequence shown here is derived from an EMBL/GenBank/DDBJ whole genome shotgun (WGS) entry which is preliminary data.</text>
</comment>
<dbReference type="AlphaFoldDB" id="A0ABD5TUP4"/>
<dbReference type="Proteomes" id="UP001596408">
    <property type="component" value="Unassembled WGS sequence"/>
</dbReference>
<organism evidence="2 3">
    <name type="scientific">Halopelagius fulvigenes</name>
    <dbReference type="NCBI Taxonomy" id="1198324"/>
    <lineage>
        <taxon>Archaea</taxon>
        <taxon>Methanobacteriati</taxon>
        <taxon>Methanobacteriota</taxon>
        <taxon>Stenosarchaea group</taxon>
        <taxon>Halobacteria</taxon>
        <taxon>Halobacteriales</taxon>
        <taxon>Haloferacaceae</taxon>
    </lineage>
</organism>
<accession>A0ABD5TUP4</accession>
<feature type="transmembrane region" description="Helical" evidence="1">
    <location>
        <begin position="41"/>
        <end position="58"/>
    </location>
</feature>
<sequence>MFAFTRSKLLLVAILFVGIAGSGIARRVLGELGYNGVGRLVFLLGYAGMVVAIWYGWIRPLDITGPAEE</sequence>
<protein>
    <submittedName>
        <fullName evidence="2">Uncharacterized protein</fullName>
    </submittedName>
</protein>
<evidence type="ECO:0000313" key="2">
    <source>
        <dbReference type="EMBL" id="MFC6824285.1"/>
    </source>
</evidence>
<keyword evidence="1" id="KW-0472">Membrane</keyword>
<dbReference type="RefSeq" id="WP_379694536.1">
    <property type="nucleotide sequence ID" value="NZ_JBHSXH010000009.1"/>
</dbReference>
<keyword evidence="1" id="KW-0812">Transmembrane</keyword>
<gene>
    <name evidence="2" type="ORF">ACFQEV_04645</name>
</gene>
<dbReference type="Pfam" id="PF25959">
    <property type="entry name" value="DUF7996"/>
    <property type="match status" value="1"/>
</dbReference>
<reference evidence="2 3" key="1">
    <citation type="journal article" date="2019" name="Int. J. Syst. Evol. Microbiol.">
        <title>The Global Catalogue of Microorganisms (GCM) 10K type strain sequencing project: providing services to taxonomists for standard genome sequencing and annotation.</title>
        <authorList>
            <consortium name="The Broad Institute Genomics Platform"/>
            <consortium name="The Broad Institute Genome Sequencing Center for Infectious Disease"/>
            <person name="Wu L."/>
            <person name="Ma J."/>
        </authorList>
    </citation>
    <scope>NUCLEOTIDE SEQUENCE [LARGE SCALE GENOMIC DNA]</scope>
    <source>
        <strain evidence="2 3">YIM 94188</strain>
    </source>
</reference>
<keyword evidence="3" id="KW-1185">Reference proteome</keyword>